<dbReference type="PROSITE" id="PS51330">
    <property type="entry name" value="DHFR_2"/>
    <property type="match status" value="1"/>
</dbReference>
<evidence type="ECO:0000256" key="4">
    <source>
        <dbReference type="ARBA" id="ARBA00022563"/>
    </source>
</evidence>
<comment type="pathway">
    <text evidence="1 8">Cofactor biosynthesis; tetrahydrofolate biosynthesis; 5,6,7,8-tetrahydrofolate from 7,8-dihydrofolate: step 1/1.</text>
</comment>
<dbReference type="PANTHER" id="PTHR48069">
    <property type="entry name" value="DIHYDROFOLATE REDUCTASE"/>
    <property type="match status" value="1"/>
</dbReference>
<feature type="region of interest" description="Disordered" evidence="10">
    <location>
        <begin position="154"/>
        <end position="184"/>
    </location>
</feature>
<dbReference type="CDD" id="cd00209">
    <property type="entry name" value="DHFR"/>
    <property type="match status" value="1"/>
</dbReference>
<evidence type="ECO:0000256" key="3">
    <source>
        <dbReference type="ARBA" id="ARBA00012856"/>
    </source>
</evidence>
<evidence type="ECO:0000256" key="8">
    <source>
        <dbReference type="PIRNR" id="PIRNR000194"/>
    </source>
</evidence>
<evidence type="ECO:0000256" key="2">
    <source>
        <dbReference type="ARBA" id="ARBA00009539"/>
    </source>
</evidence>
<dbReference type="InterPro" id="IPR024072">
    <property type="entry name" value="DHFR-like_dom_sf"/>
</dbReference>
<evidence type="ECO:0000256" key="5">
    <source>
        <dbReference type="ARBA" id="ARBA00022857"/>
    </source>
</evidence>
<evidence type="ECO:0000256" key="6">
    <source>
        <dbReference type="ARBA" id="ARBA00023002"/>
    </source>
</evidence>
<gene>
    <name evidence="12" type="ORF">NJQ99_00995</name>
</gene>
<evidence type="ECO:0000256" key="1">
    <source>
        <dbReference type="ARBA" id="ARBA00004903"/>
    </source>
</evidence>
<proteinExistence type="inferred from homology"/>
<dbReference type="SUPFAM" id="SSF53597">
    <property type="entry name" value="Dihydrofolate reductase-like"/>
    <property type="match status" value="1"/>
</dbReference>
<dbReference type="GO" id="GO:0046655">
    <property type="term" value="P:folic acid metabolic process"/>
    <property type="evidence" value="ECO:0007669"/>
    <property type="project" value="TreeGrafter"/>
</dbReference>
<dbReference type="GO" id="GO:0050661">
    <property type="term" value="F:NADP binding"/>
    <property type="evidence" value="ECO:0007669"/>
    <property type="project" value="InterPro"/>
</dbReference>
<reference evidence="12" key="1">
    <citation type="submission" date="2022-06" db="EMBL/GenBank/DDBJ databases">
        <title>Isolation and Genomics of Futiania mangrovii gen. nov., sp. nov., a Rare and Metabolically-versatile member in the Class Alphaproteobacteria.</title>
        <authorList>
            <person name="Liu L."/>
            <person name="Huang W.-C."/>
            <person name="Pan J."/>
            <person name="Li J."/>
            <person name="Huang Y."/>
            <person name="Du H."/>
            <person name="Liu Y."/>
            <person name="Li M."/>
        </authorList>
    </citation>
    <scope>NUCLEOTIDE SEQUENCE</scope>
    <source>
        <strain evidence="12">FT118</strain>
    </source>
</reference>
<keyword evidence="5 8" id="KW-0521">NADP</keyword>
<feature type="domain" description="DHFR" evidence="11">
    <location>
        <begin position="8"/>
        <end position="171"/>
    </location>
</feature>
<dbReference type="PIRSF" id="PIRSF000194">
    <property type="entry name" value="DHFR"/>
    <property type="match status" value="1"/>
</dbReference>
<evidence type="ECO:0000313" key="13">
    <source>
        <dbReference type="Proteomes" id="UP001055804"/>
    </source>
</evidence>
<evidence type="ECO:0000256" key="9">
    <source>
        <dbReference type="RuleBase" id="RU004474"/>
    </source>
</evidence>
<keyword evidence="13" id="KW-1185">Reference proteome</keyword>
<dbReference type="InterPro" id="IPR001796">
    <property type="entry name" value="DHFR_dom"/>
</dbReference>
<evidence type="ECO:0000259" key="11">
    <source>
        <dbReference type="PROSITE" id="PS51330"/>
    </source>
</evidence>
<dbReference type="PRINTS" id="PR00070">
    <property type="entry name" value="DHFR"/>
</dbReference>
<comment type="similarity">
    <text evidence="2 8 9">Belongs to the dihydrofolate reductase family.</text>
</comment>
<accession>A0A9J6PFU0</accession>
<evidence type="ECO:0000256" key="7">
    <source>
        <dbReference type="ARBA" id="ARBA00025067"/>
    </source>
</evidence>
<dbReference type="InterPro" id="IPR017925">
    <property type="entry name" value="DHFR_CS"/>
</dbReference>
<evidence type="ECO:0000256" key="10">
    <source>
        <dbReference type="SAM" id="MobiDB-lite"/>
    </source>
</evidence>
<dbReference type="Pfam" id="PF00186">
    <property type="entry name" value="DHFR_1"/>
    <property type="match status" value="1"/>
</dbReference>
<comment type="function">
    <text evidence="7 8">Key enzyme in folate metabolism. Catalyzes an essential reaction for de novo glycine and purine synthesis, and for DNA precursor synthesis.</text>
</comment>
<comment type="catalytic activity">
    <reaction evidence="8">
        <text>(6S)-5,6,7,8-tetrahydrofolate + NADP(+) = 7,8-dihydrofolate + NADPH + H(+)</text>
        <dbReference type="Rhea" id="RHEA:15009"/>
        <dbReference type="ChEBI" id="CHEBI:15378"/>
        <dbReference type="ChEBI" id="CHEBI:57451"/>
        <dbReference type="ChEBI" id="CHEBI:57453"/>
        <dbReference type="ChEBI" id="CHEBI:57783"/>
        <dbReference type="ChEBI" id="CHEBI:58349"/>
        <dbReference type="EC" id="1.5.1.3"/>
    </reaction>
</comment>
<organism evidence="12 13">
    <name type="scientific">Futiania mangrovi</name>
    <dbReference type="NCBI Taxonomy" id="2959716"/>
    <lineage>
        <taxon>Bacteria</taxon>
        <taxon>Pseudomonadati</taxon>
        <taxon>Pseudomonadota</taxon>
        <taxon>Alphaproteobacteria</taxon>
        <taxon>Futianiales</taxon>
        <taxon>Futianiaceae</taxon>
        <taxon>Futiania</taxon>
    </lineage>
</organism>
<dbReference type="EMBL" id="JAMZFT010000001">
    <property type="protein sequence ID" value="MCP1334978.1"/>
    <property type="molecule type" value="Genomic_DNA"/>
</dbReference>
<protein>
    <recommendedName>
        <fullName evidence="3 8">Dihydrofolate reductase</fullName>
        <ecNumber evidence="3 8">1.5.1.3</ecNumber>
    </recommendedName>
</protein>
<dbReference type="GO" id="GO:0006730">
    <property type="term" value="P:one-carbon metabolic process"/>
    <property type="evidence" value="ECO:0007669"/>
    <property type="project" value="UniProtKB-KW"/>
</dbReference>
<dbReference type="GO" id="GO:0046452">
    <property type="term" value="P:dihydrofolate metabolic process"/>
    <property type="evidence" value="ECO:0007669"/>
    <property type="project" value="TreeGrafter"/>
</dbReference>
<evidence type="ECO:0000313" key="12">
    <source>
        <dbReference type="EMBL" id="MCP1334978.1"/>
    </source>
</evidence>
<dbReference type="PROSITE" id="PS00075">
    <property type="entry name" value="DHFR_1"/>
    <property type="match status" value="1"/>
</dbReference>
<keyword evidence="6 8" id="KW-0560">Oxidoreductase</keyword>
<dbReference type="GO" id="GO:0004146">
    <property type="term" value="F:dihydrofolate reductase activity"/>
    <property type="evidence" value="ECO:0007669"/>
    <property type="project" value="UniProtKB-EC"/>
</dbReference>
<sequence length="184" mass="19665">MANAAQPVVTLVVAVAENGVIGAEGGLPWHLPADLKHFRAMTMGKPMVMGRRTFESIGKPLPGRTSLVVSATRTDWPEGVECFATLEGALDRAREIARRDGMDEIAVIGGGALYRAALPFAGRIHLTRVALWPDGDTHFPPLDPAEWAVTDRREVPASGGEPAMVFETLERTRPAESAASDRGG</sequence>
<dbReference type="AlphaFoldDB" id="A0A9J6PFU0"/>
<name>A0A9J6PFU0_9PROT</name>
<dbReference type="InterPro" id="IPR012259">
    <property type="entry name" value="DHFR"/>
</dbReference>
<dbReference type="Gene3D" id="3.40.430.10">
    <property type="entry name" value="Dihydrofolate Reductase, subunit A"/>
    <property type="match status" value="1"/>
</dbReference>
<dbReference type="EC" id="1.5.1.3" evidence="3 8"/>
<comment type="caution">
    <text evidence="12">The sequence shown here is derived from an EMBL/GenBank/DDBJ whole genome shotgun (WGS) entry which is preliminary data.</text>
</comment>
<dbReference type="Proteomes" id="UP001055804">
    <property type="component" value="Unassembled WGS sequence"/>
</dbReference>
<dbReference type="PANTHER" id="PTHR48069:SF3">
    <property type="entry name" value="DIHYDROFOLATE REDUCTASE"/>
    <property type="match status" value="1"/>
</dbReference>
<dbReference type="GO" id="GO:0046654">
    <property type="term" value="P:tetrahydrofolate biosynthetic process"/>
    <property type="evidence" value="ECO:0007669"/>
    <property type="project" value="InterPro"/>
</dbReference>
<dbReference type="GO" id="GO:0005829">
    <property type="term" value="C:cytosol"/>
    <property type="evidence" value="ECO:0007669"/>
    <property type="project" value="TreeGrafter"/>
</dbReference>
<keyword evidence="4 8" id="KW-0554">One-carbon metabolism</keyword>
<dbReference type="RefSeq" id="WP_269330938.1">
    <property type="nucleotide sequence ID" value="NZ_JAMZFT010000001.1"/>
</dbReference>